<comment type="caution">
    <text evidence="2">The sequence shown here is derived from an EMBL/GenBank/DDBJ whole genome shotgun (WGS) entry which is preliminary data.</text>
</comment>
<gene>
    <name evidence="2" type="ORF">CROQUDRAFT_99934</name>
</gene>
<evidence type="ECO:0000313" key="3">
    <source>
        <dbReference type="Proteomes" id="UP000886653"/>
    </source>
</evidence>
<dbReference type="Proteomes" id="UP000886653">
    <property type="component" value="Unassembled WGS sequence"/>
</dbReference>
<feature type="region of interest" description="Disordered" evidence="1">
    <location>
        <begin position="34"/>
        <end position="53"/>
    </location>
</feature>
<sequence>MSMEDNLMDTWIKAMKHMGTDRNVVLSSTVVKGQTEGTNCQAPPPPLETDLLG</sequence>
<organism evidence="2 3">
    <name type="scientific">Cronartium quercuum f. sp. fusiforme G11</name>
    <dbReference type="NCBI Taxonomy" id="708437"/>
    <lineage>
        <taxon>Eukaryota</taxon>
        <taxon>Fungi</taxon>
        <taxon>Dikarya</taxon>
        <taxon>Basidiomycota</taxon>
        <taxon>Pucciniomycotina</taxon>
        <taxon>Pucciniomycetes</taxon>
        <taxon>Pucciniales</taxon>
        <taxon>Coleosporiaceae</taxon>
        <taxon>Cronartium</taxon>
    </lineage>
</organism>
<evidence type="ECO:0000313" key="2">
    <source>
        <dbReference type="EMBL" id="KAG0140565.1"/>
    </source>
</evidence>
<name>A0A9P6N6J7_9BASI</name>
<protein>
    <submittedName>
        <fullName evidence="2">Uncharacterized protein</fullName>
    </submittedName>
</protein>
<reference evidence="2" key="1">
    <citation type="submission" date="2013-11" db="EMBL/GenBank/DDBJ databases">
        <title>Genome sequence of the fusiform rust pathogen reveals effectors for host alternation and coevolution with pine.</title>
        <authorList>
            <consortium name="DOE Joint Genome Institute"/>
            <person name="Smith K."/>
            <person name="Pendleton A."/>
            <person name="Kubisiak T."/>
            <person name="Anderson C."/>
            <person name="Salamov A."/>
            <person name="Aerts A."/>
            <person name="Riley R."/>
            <person name="Clum A."/>
            <person name="Lindquist E."/>
            <person name="Ence D."/>
            <person name="Campbell M."/>
            <person name="Kronenberg Z."/>
            <person name="Feau N."/>
            <person name="Dhillon B."/>
            <person name="Hamelin R."/>
            <person name="Burleigh J."/>
            <person name="Smith J."/>
            <person name="Yandell M."/>
            <person name="Nelson C."/>
            <person name="Grigoriev I."/>
            <person name="Davis J."/>
        </authorList>
    </citation>
    <scope>NUCLEOTIDE SEQUENCE</scope>
    <source>
        <strain evidence="2">G11</strain>
    </source>
</reference>
<keyword evidence="3" id="KW-1185">Reference proteome</keyword>
<proteinExistence type="predicted"/>
<accession>A0A9P6N6J7</accession>
<dbReference type="EMBL" id="MU167434">
    <property type="protein sequence ID" value="KAG0140565.1"/>
    <property type="molecule type" value="Genomic_DNA"/>
</dbReference>
<dbReference type="AlphaFoldDB" id="A0A9P6N6J7"/>
<evidence type="ECO:0000256" key="1">
    <source>
        <dbReference type="SAM" id="MobiDB-lite"/>
    </source>
</evidence>